<dbReference type="RefSeq" id="WP_133452273.1">
    <property type="nucleotide sequence ID" value="NZ_SCWF01000011.1"/>
</dbReference>
<dbReference type="OrthoDB" id="3192540at2"/>
<sequence>MDQHRIYNMTFSSIYGSLLKKVERKNRTQAELDEIIRWMTNYSQEELDNYKTNDRTVREFYDNARLNENRHLITGSICGVKIAEIQQPLMKEIRYMDKLVDELAKGKAIEKIKRQPK</sequence>
<comment type="caution">
    <text evidence="1">The sequence shown here is derived from an EMBL/GenBank/DDBJ whole genome shotgun (WGS) entry which is preliminary data.</text>
</comment>
<proteinExistence type="predicted"/>
<keyword evidence="2" id="KW-1185">Reference proteome</keyword>
<reference evidence="1 2" key="1">
    <citation type="submission" date="2019-01" db="EMBL/GenBank/DDBJ databases">
        <title>Draft genome sequences of the type strains of six Macrococcus species.</title>
        <authorList>
            <person name="Mazhar S."/>
            <person name="Altermann E."/>
            <person name="Hill C."/>
            <person name="Mcauliffe O."/>
        </authorList>
    </citation>
    <scope>NUCLEOTIDE SEQUENCE [LARGE SCALE GENOMIC DNA]</scope>
    <source>
        <strain evidence="1 2">ATCC 51825</strain>
    </source>
</reference>
<protein>
    <submittedName>
        <fullName evidence="1">DUF2200 domain-containing protein</fullName>
    </submittedName>
</protein>
<name>A0A4R6BZ33_9STAP</name>
<dbReference type="InterPro" id="IPR014580">
    <property type="entry name" value="UCP033199"/>
</dbReference>
<organism evidence="1 2">
    <name type="scientific">Macrococcus bovicus</name>
    <dbReference type="NCBI Taxonomy" id="69968"/>
    <lineage>
        <taxon>Bacteria</taxon>
        <taxon>Bacillati</taxon>
        <taxon>Bacillota</taxon>
        <taxon>Bacilli</taxon>
        <taxon>Bacillales</taxon>
        <taxon>Staphylococcaceae</taxon>
        <taxon>Macrococcus</taxon>
    </lineage>
</organism>
<gene>
    <name evidence="1" type="ORF">ERX55_09155</name>
</gene>
<dbReference type="Pfam" id="PF09966">
    <property type="entry name" value="DUF2200"/>
    <property type="match status" value="1"/>
</dbReference>
<dbReference type="EMBL" id="SCWF01000011">
    <property type="protein sequence ID" value="TDM13407.1"/>
    <property type="molecule type" value="Genomic_DNA"/>
</dbReference>
<dbReference type="InterPro" id="IPR023204">
    <property type="entry name" value="SP1917_dom_sf"/>
</dbReference>
<evidence type="ECO:0000313" key="1">
    <source>
        <dbReference type="EMBL" id="TDM13407.1"/>
    </source>
</evidence>
<accession>A0A4R6BZ33</accession>
<dbReference type="Gene3D" id="1.10.8.290">
    <property type="entry name" value="uncharacterized protein sp1917 domain"/>
    <property type="match status" value="1"/>
</dbReference>
<dbReference type="Proteomes" id="UP000294843">
    <property type="component" value="Unassembled WGS sequence"/>
</dbReference>
<evidence type="ECO:0000313" key="2">
    <source>
        <dbReference type="Proteomes" id="UP000294843"/>
    </source>
</evidence>
<dbReference type="AlphaFoldDB" id="A0A4R6BZ33"/>